<feature type="transmembrane region" description="Helical" evidence="3">
    <location>
        <begin position="303"/>
        <end position="325"/>
    </location>
</feature>
<name>A0A1B7N826_9AGAM</name>
<keyword evidence="3" id="KW-0472">Membrane</keyword>
<dbReference type="Proteomes" id="UP000092154">
    <property type="component" value="Unassembled WGS sequence"/>
</dbReference>
<feature type="transmembrane region" description="Helical" evidence="3">
    <location>
        <begin position="184"/>
        <end position="202"/>
    </location>
</feature>
<dbReference type="SUPFAM" id="SSF103473">
    <property type="entry name" value="MFS general substrate transporter"/>
    <property type="match status" value="1"/>
</dbReference>
<dbReference type="STRING" id="1314800.A0A1B7N826"/>
<dbReference type="PANTHER" id="PTHR11360:SF234">
    <property type="entry name" value="MFS-TYPE TRANSPORTER DBAD-RELATED"/>
    <property type="match status" value="1"/>
</dbReference>
<keyword evidence="5" id="KW-1185">Reference proteome</keyword>
<dbReference type="InterPro" id="IPR050327">
    <property type="entry name" value="Proton-linked_MCT"/>
</dbReference>
<protein>
    <submittedName>
        <fullName evidence="4">MFS general substrate transporter</fullName>
    </submittedName>
</protein>
<gene>
    <name evidence="4" type="ORF">K503DRAFT_686365</name>
</gene>
<dbReference type="GO" id="GO:0022857">
    <property type="term" value="F:transmembrane transporter activity"/>
    <property type="evidence" value="ECO:0007669"/>
    <property type="project" value="InterPro"/>
</dbReference>
<proteinExistence type="inferred from homology"/>
<dbReference type="InterPro" id="IPR011701">
    <property type="entry name" value="MFS"/>
</dbReference>
<evidence type="ECO:0000256" key="2">
    <source>
        <dbReference type="ARBA" id="ARBA00006727"/>
    </source>
</evidence>
<sequence>MPSPLPSDETAKVSESAFQPVKFATVQDPLCKNGHDDQSDVPDFPDGGLTAWGTALGAFLIQFCGFGYSSAYGIYQDFYTRTYLTDHTPSEIAWIGSVATFLTLSLGPVSGRMLDRGAFYHVMILGCLLQSLCLFMLSLTKPNGYYQASLIFLTQGIGCAVATGLTSIPSIAVVSHHFQRRRPFVMGLVVTGASLGAVSHPIMLNNLINGKLGFANGVRASAGMISGLNFIACLLMRTRLPPQPKDVSYTHVLKNSFTDPIFVCTCLWMATFQVGFSFEAFYLQLDSTSHGLSNRFSFYSLSFLHSGACMGKLTAGIVSAYAGILNTVIGSSLISSAVIFAMIGLHSVASVVLIGITYGYFSGVCTATMAPLISLLTPEISDLGIRIGISFAISGDSGAPICGALLSGNYIWWKPVVFAGVITSCRAARLFLFG</sequence>
<evidence type="ECO:0000313" key="4">
    <source>
        <dbReference type="EMBL" id="OAX40996.1"/>
    </source>
</evidence>
<feature type="transmembrane region" description="Helical" evidence="3">
    <location>
        <begin position="49"/>
        <end position="72"/>
    </location>
</feature>
<comment type="subcellular location">
    <subcellularLocation>
        <location evidence="1">Membrane</location>
        <topology evidence="1">Multi-pass membrane protein</topology>
    </subcellularLocation>
</comment>
<feature type="transmembrane region" description="Helical" evidence="3">
    <location>
        <begin position="261"/>
        <end position="283"/>
    </location>
</feature>
<evidence type="ECO:0000256" key="1">
    <source>
        <dbReference type="ARBA" id="ARBA00004141"/>
    </source>
</evidence>
<reference evidence="4 5" key="1">
    <citation type="submission" date="2016-06" db="EMBL/GenBank/DDBJ databases">
        <title>Comparative genomics of the ectomycorrhizal sister species Rhizopogon vinicolor and Rhizopogon vesiculosus (Basidiomycota: Boletales) reveals a divergence of the mating type B locus.</title>
        <authorList>
            <consortium name="DOE Joint Genome Institute"/>
            <person name="Mujic A.B."/>
            <person name="Kuo A."/>
            <person name="Tritt A."/>
            <person name="Lipzen A."/>
            <person name="Chen C."/>
            <person name="Johnson J."/>
            <person name="Sharma A."/>
            <person name="Barry K."/>
            <person name="Grigoriev I.V."/>
            <person name="Spatafora J.W."/>
        </authorList>
    </citation>
    <scope>NUCLEOTIDE SEQUENCE [LARGE SCALE GENOMIC DNA]</scope>
    <source>
        <strain evidence="4 5">AM-OR11-026</strain>
    </source>
</reference>
<dbReference type="OrthoDB" id="6499973at2759"/>
<feature type="transmembrane region" description="Helical" evidence="3">
    <location>
        <begin position="145"/>
        <end position="172"/>
    </location>
</feature>
<dbReference type="Gene3D" id="1.20.1250.20">
    <property type="entry name" value="MFS general substrate transporter like domains"/>
    <property type="match status" value="1"/>
</dbReference>
<evidence type="ECO:0000256" key="3">
    <source>
        <dbReference type="SAM" id="Phobius"/>
    </source>
</evidence>
<organism evidence="4 5">
    <name type="scientific">Rhizopogon vinicolor AM-OR11-026</name>
    <dbReference type="NCBI Taxonomy" id="1314800"/>
    <lineage>
        <taxon>Eukaryota</taxon>
        <taxon>Fungi</taxon>
        <taxon>Dikarya</taxon>
        <taxon>Basidiomycota</taxon>
        <taxon>Agaricomycotina</taxon>
        <taxon>Agaricomycetes</taxon>
        <taxon>Agaricomycetidae</taxon>
        <taxon>Boletales</taxon>
        <taxon>Suillineae</taxon>
        <taxon>Rhizopogonaceae</taxon>
        <taxon>Rhizopogon</taxon>
    </lineage>
</organism>
<comment type="similarity">
    <text evidence="2">Belongs to the major facilitator superfamily. Monocarboxylate porter (TC 2.A.1.13) family.</text>
</comment>
<feature type="transmembrane region" description="Helical" evidence="3">
    <location>
        <begin position="337"/>
        <end position="361"/>
    </location>
</feature>
<keyword evidence="3" id="KW-1133">Transmembrane helix</keyword>
<dbReference type="Pfam" id="PF07690">
    <property type="entry name" value="MFS_1"/>
    <property type="match status" value="1"/>
</dbReference>
<dbReference type="AlphaFoldDB" id="A0A1B7N826"/>
<dbReference type="GO" id="GO:0016020">
    <property type="term" value="C:membrane"/>
    <property type="evidence" value="ECO:0007669"/>
    <property type="project" value="UniProtKB-SubCell"/>
</dbReference>
<evidence type="ECO:0000313" key="5">
    <source>
        <dbReference type="Proteomes" id="UP000092154"/>
    </source>
</evidence>
<keyword evidence="3" id="KW-0812">Transmembrane</keyword>
<feature type="transmembrane region" description="Helical" evidence="3">
    <location>
        <begin position="118"/>
        <end position="139"/>
    </location>
</feature>
<dbReference type="InParanoid" id="A0A1B7N826"/>
<dbReference type="InterPro" id="IPR036259">
    <property type="entry name" value="MFS_trans_sf"/>
</dbReference>
<dbReference type="PANTHER" id="PTHR11360">
    <property type="entry name" value="MONOCARBOXYLATE TRANSPORTER"/>
    <property type="match status" value="1"/>
</dbReference>
<accession>A0A1B7N826</accession>
<feature type="transmembrane region" description="Helical" evidence="3">
    <location>
        <begin position="222"/>
        <end position="240"/>
    </location>
</feature>
<dbReference type="EMBL" id="KV448193">
    <property type="protein sequence ID" value="OAX40996.1"/>
    <property type="molecule type" value="Genomic_DNA"/>
</dbReference>